<dbReference type="InterPro" id="IPR010998">
    <property type="entry name" value="Integrase_recombinase_N"/>
</dbReference>
<evidence type="ECO:0000313" key="4">
    <source>
        <dbReference type="EMBL" id="MVM36222.1"/>
    </source>
</evidence>
<dbReference type="RefSeq" id="WP_157591021.1">
    <property type="nucleotide sequence ID" value="NZ_WPIN01000033.1"/>
</dbReference>
<evidence type="ECO:0000256" key="1">
    <source>
        <dbReference type="ARBA" id="ARBA00023125"/>
    </source>
</evidence>
<dbReference type="Gene3D" id="1.10.150.130">
    <property type="match status" value="1"/>
</dbReference>
<comment type="caution">
    <text evidence="4">The sequence shown here is derived from an EMBL/GenBank/DDBJ whole genome shotgun (WGS) entry which is preliminary data.</text>
</comment>
<dbReference type="GO" id="GO:0015074">
    <property type="term" value="P:DNA integration"/>
    <property type="evidence" value="ECO:0007669"/>
    <property type="project" value="InterPro"/>
</dbReference>
<dbReference type="Proteomes" id="UP000436006">
    <property type="component" value="Unassembled WGS sequence"/>
</dbReference>
<dbReference type="GO" id="GO:0006310">
    <property type="term" value="P:DNA recombination"/>
    <property type="evidence" value="ECO:0007669"/>
    <property type="project" value="UniProtKB-KW"/>
</dbReference>
<sequence length="483" mass="55682">MFDRRKMAISVRFRLRPLASEKPYHRTHQIQLAFDALLGQKQSIPVPLQIRITVEGQEDGGFYLRWPEDRKPDPKRPWQGEVVTANPKLWDQKEQKLRGRHADIIAFNDELRKTELFIKNVLLNQQQQYKGGTGPKPTVKTVKEEYMTGQKPGFSLQSKLHHISPDISLVDAYDLYRNLLLSQKGTPCALSANTLDKWRSGLNYLIKYLTHIDALTLKAKEVNRNFLKRFHLWLLTIPAGSPKQIHLNRPMQLSNATDYATKAKKVFEYLIDEGITVDAGILTLEFPRDKPKDVYYLAPEHLERLFALKLTGRIAGALWWMKLMCLTGLDYKDAIRYVKNREAYEREGEEGKKIVITRNKPPKNECHIYMLPELHALLEEAKTKIPKIYFPNRFNDKAQEIATMIGFERDFTSKICRKTAGNLMLRSGFSMAGVAGIMGHSSVNTTTKYYVKTDGALVDEEYRKLVIPRVIINQPFSQIYKAS</sequence>
<gene>
    <name evidence="4" type="ORF">GO755_39800</name>
</gene>
<dbReference type="GO" id="GO:0003677">
    <property type="term" value="F:DNA binding"/>
    <property type="evidence" value="ECO:0007669"/>
    <property type="project" value="UniProtKB-KW"/>
</dbReference>
<proteinExistence type="predicted"/>
<feature type="domain" description="Phage integrase SAM-like" evidence="3">
    <location>
        <begin position="183"/>
        <end position="276"/>
    </location>
</feature>
<dbReference type="Gene3D" id="1.10.443.10">
    <property type="entry name" value="Intergrase catalytic core"/>
    <property type="match status" value="1"/>
</dbReference>
<protein>
    <submittedName>
        <fullName evidence="4">Tyrosine-type recombinase/integrase</fullName>
    </submittedName>
</protein>
<dbReference type="AlphaFoldDB" id="A0A7K1SQZ6"/>
<keyword evidence="2" id="KW-0233">DNA recombination</keyword>
<dbReference type="Pfam" id="PF13102">
    <property type="entry name" value="Phage_int_SAM_5"/>
    <property type="match status" value="1"/>
</dbReference>
<dbReference type="SUPFAM" id="SSF56349">
    <property type="entry name" value="DNA breaking-rejoining enzymes"/>
    <property type="match status" value="1"/>
</dbReference>
<keyword evidence="5" id="KW-1185">Reference proteome</keyword>
<reference evidence="4 5" key="1">
    <citation type="submission" date="2019-12" db="EMBL/GenBank/DDBJ databases">
        <title>Spirosoma sp. HMF4905 genome sequencing and assembly.</title>
        <authorList>
            <person name="Kang H."/>
            <person name="Cha I."/>
            <person name="Kim H."/>
            <person name="Joh K."/>
        </authorList>
    </citation>
    <scope>NUCLEOTIDE SEQUENCE [LARGE SCALE GENOMIC DNA]</scope>
    <source>
        <strain evidence="4 5">HMF4905</strain>
    </source>
</reference>
<organism evidence="4 5">
    <name type="scientific">Spirosoma arboris</name>
    <dbReference type="NCBI Taxonomy" id="2682092"/>
    <lineage>
        <taxon>Bacteria</taxon>
        <taxon>Pseudomonadati</taxon>
        <taxon>Bacteroidota</taxon>
        <taxon>Cytophagia</taxon>
        <taxon>Cytophagales</taxon>
        <taxon>Cytophagaceae</taxon>
        <taxon>Spirosoma</taxon>
    </lineage>
</organism>
<name>A0A7K1SQZ6_9BACT</name>
<dbReference type="InterPro" id="IPR011010">
    <property type="entry name" value="DNA_brk_join_enz"/>
</dbReference>
<dbReference type="InterPro" id="IPR025269">
    <property type="entry name" value="SAM-like_dom"/>
</dbReference>
<keyword evidence="1" id="KW-0238">DNA-binding</keyword>
<evidence type="ECO:0000256" key="2">
    <source>
        <dbReference type="ARBA" id="ARBA00023172"/>
    </source>
</evidence>
<accession>A0A7K1SQZ6</accession>
<evidence type="ECO:0000313" key="5">
    <source>
        <dbReference type="Proteomes" id="UP000436006"/>
    </source>
</evidence>
<dbReference type="EMBL" id="WPIN01000033">
    <property type="protein sequence ID" value="MVM36222.1"/>
    <property type="molecule type" value="Genomic_DNA"/>
</dbReference>
<dbReference type="InterPro" id="IPR013762">
    <property type="entry name" value="Integrase-like_cat_sf"/>
</dbReference>
<evidence type="ECO:0000259" key="3">
    <source>
        <dbReference type="Pfam" id="PF13102"/>
    </source>
</evidence>